<evidence type="ECO:0000313" key="1">
    <source>
        <dbReference type="EMBL" id="NEM98445.1"/>
    </source>
</evidence>
<dbReference type="AlphaFoldDB" id="A0A6B3LTV7"/>
<name>A0A6B3LTV7_9BACT</name>
<dbReference type="EMBL" id="JAAGWD010000005">
    <property type="protein sequence ID" value="NEM98445.1"/>
    <property type="molecule type" value="Genomic_DNA"/>
</dbReference>
<dbReference type="Proteomes" id="UP000474777">
    <property type="component" value="Unassembled WGS sequence"/>
</dbReference>
<protein>
    <recommendedName>
        <fullName evidence="3">DUF1795 domain-containing protein</fullName>
    </recommendedName>
</protein>
<proteinExistence type="predicted"/>
<keyword evidence="2" id="KW-1185">Reference proteome</keyword>
<evidence type="ECO:0000313" key="2">
    <source>
        <dbReference type="Proteomes" id="UP000474777"/>
    </source>
</evidence>
<reference evidence="1 2" key="1">
    <citation type="submission" date="2020-02" db="EMBL/GenBank/DDBJ databases">
        <authorList>
            <person name="Kim M.K."/>
        </authorList>
    </citation>
    <scope>NUCLEOTIDE SEQUENCE [LARGE SCALE GENOMIC DNA]</scope>
    <source>
        <strain evidence="1 2">BT327</strain>
    </source>
</reference>
<evidence type="ECO:0008006" key="3">
    <source>
        <dbReference type="Google" id="ProtNLM"/>
    </source>
</evidence>
<organism evidence="1 2">
    <name type="scientific">Pontibacter burrus</name>
    <dbReference type="NCBI Taxonomy" id="2704466"/>
    <lineage>
        <taxon>Bacteria</taxon>
        <taxon>Pseudomonadati</taxon>
        <taxon>Bacteroidota</taxon>
        <taxon>Cytophagia</taxon>
        <taxon>Cytophagales</taxon>
        <taxon>Hymenobacteraceae</taxon>
        <taxon>Pontibacter</taxon>
    </lineage>
</organism>
<dbReference type="RefSeq" id="WP_163915344.1">
    <property type="nucleotide sequence ID" value="NZ_JAAGWD010000005.1"/>
</dbReference>
<sequence>MKTPLLLLFLFLTTSFITLPDNWQKATLRKEVSVELPTLPPLEKAFGVEGYRVHNGRTAFVASVADLMVPKEQQITAYDAQVILMGAEMGTIKRAKGELINATELKLGKTTGREITFKTTDPDSGMTILNYMRMFVVGRNMYSFHCWYPETGDAASLQDKEKFFESISIIN</sequence>
<comment type="caution">
    <text evidence="1">The sequence shown here is derived from an EMBL/GenBank/DDBJ whole genome shotgun (WGS) entry which is preliminary data.</text>
</comment>
<accession>A0A6B3LTV7</accession>
<gene>
    <name evidence="1" type="ORF">GXP69_12135</name>
</gene>